<keyword evidence="5" id="KW-1185">Reference proteome</keyword>
<reference evidence="4 5" key="1">
    <citation type="journal article" date="2016" name="J. Virol.">
        <title>Concurrence of Iridovirus, Polyomavirus, and a Unique Member of a New Group of Fish Papillomaviruses in Lymphocystis Disease-Affected Gilthead Sea Bream.</title>
        <authorList>
            <person name="Lopez-Bueno A."/>
            <person name="Mavian C."/>
            <person name="Labella A.M."/>
            <person name="Castro D."/>
            <person name="Borrego J.J."/>
            <person name="Alcami A."/>
            <person name="Alejo A."/>
        </authorList>
    </citation>
    <scope>NUCLEOTIDE SEQUENCE [LARGE SCALE GENOMIC DNA]</scope>
    <source>
        <strain evidence="4">SA9</strain>
    </source>
</reference>
<accession>A0A1B2RW66</accession>
<evidence type="ECO:0000256" key="1">
    <source>
        <dbReference type="ARBA" id="ARBA00008455"/>
    </source>
</evidence>
<keyword evidence="2" id="KW-0812">Transmembrane</keyword>
<dbReference type="Proteomes" id="UP000149121">
    <property type="component" value="Segment"/>
</dbReference>
<evidence type="ECO:0000313" key="5">
    <source>
        <dbReference type="Proteomes" id="UP000149121"/>
    </source>
</evidence>
<evidence type="ECO:0000313" key="4">
    <source>
        <dbReference type="EMBL" id="AOC55260.1"/>
    </source>
</evidence>
<organism evidence="4 5">
    <name type="scientific">Lymphocystis disease virus 3</name>
    <dbReference type="NCBI Taxonomy" id="2560566"/>
    <lineage>
        <taxon>Viruses</taxon>
        <taxon>Varidnaviria</taxon>
        <taxon>Bamfordvirae</taxon>
        <taxon>Nucleocytoviricota</taxon>
        <taxon>Megaviricetes</taxon>
        <taxon>Pimascovirales</taxon>
        <taxon>Pimascovirales incertae sedis</taxon>
        <taxon>Iridoviridae</taxon>
        <taxon>Alphairidovirinae</taxon>
        <taxon>Lymphocystivirus</taxon>
        <taxon>Lymphocystivirus sparus1</taxon>
    </lineage>
</organism>
<comment type="similarity">
    <text evidence="1">Belongs to the peptidase C1 family.</text>
</comment>
<keyword evidence="2" id="KW-1133">Transmembrane helix</keyword>
<gene>
    <name evidence="4" type="ORF">LCDVSa176L</name>
</gene>
<dbReference type="InterPro" id="IPR000668">
    <property type="entry name" value="Peptidase_C1A_C"/>
</dbReference>
<proteinExistence type="inferred from homology"/>
<dbReference type="KEGG" id="vg:30902752"/>
<evidence type="ECO:0000256" key="2">
    <source>
        <dbReference type="SAM" id="Phobius"/>
    </source>
</evidence>
<dbReference type="PROSITE" id="PS00639">
    <property type="entry name" value="THIOL_PROTEASE_HIS"/>
    <property type="match status" value="1"/>
</dbReference>
<dbReference type="GO" id="GO:0006508">
    <property type="term" value="P:proteolysis"/>
    <property type="evidence" value="ECO:0007669"/>
    <property type="project" value="UniProtKB-KW"/>
</dbReference>
<dbReference type="OrthoDB" id="4752at10239"/>
<keyword evidence="4" id="KW-0645">Protease</keyword>
<keyword evidence="2" id="KW-0472">Membrane</keyword>
<dbReference type="PANTHER" id="PTHR12411">
    <property type="entry name" value="CYSTEINE PROTEASE FAMILY C1-RELATED"/>
    <property type="match status" value="1"/>
</dbReference>
<evidence type="ECO:0000259" key="3">
    <source>
        <dbReference type="SMART" id="SM00645"/>
    </source>
</evidence>
<dbReference type="InterPro" id="IPR025660">
    <property type="entry name" value="Pept_his_AS"/>
</dbReference>
<feature type="domain" description="Peptidase C1A papain C-terminal" evidence="3">
    <location>
        <begin position="58"/>
        <end position="337"/>
    </location>
</feature>
<dbReference type="EMBL" id="KX643370">
    <property type="protein sequence ID" value="AOC55260.1"/>
    <property type="molecule type" value="Genomic_DNA"/>
</dbReference>
<sequence>MYAPRLASDVRFDKYVDYYRSNKRMKNGKFLYAVATTESKNFPDQFSWALRYNPKTDPPGAYDKKYYVETMRKQYMCGSCWATSLAQVISDCLIVGGAVTNRKPMISATYIMAENLNQKGCLGGNPAEAAKVIEQRGTFDQTCVDYSWCSEDPRCRHNSLGHFGARETAKILNSKIPPFGKCYFGSVPKYLYKIDPGSRVLSMNHEGMNHMIQMQRIIVFRSTVQAHILKYGPVLGGFVVLTNFMNAEHTNPLNATKGIYFENIAYGRNHVEHAYLKEHSFAVVGMHAVAVVGWGIERNIVYAGRKLDAVYYWHCRNTWGAEWGYQKGYFKIAAYPVNKLSQFDTEVSLPDDPFTKIGSVLMIKATTPPRLIDSKGMSQDKLNKIKLSKPRAFYTQNESKTSSEIILYGIVVIIFLVATIILYFSKS</sequence>
<name>A0A1B2RW66_9VIRU</name>
<dbReference type="InterPro" id="IPR038765">
    <property type="entry name" value="Papain-like_cys_pep_sf"/>
</dbReference>
<feature type="transmembrane region" description="Helical" evidence="2">
    <location>
        <begin position="405"/>
        <end position="424"/>
    </location>
</feature>
<dbReference type="Gene3D" id="3.90.70.10">
    <property type="entry name" value="Cysteine proteinases"/>
    <property type="match status" value="1"/>
</dbReference>
<protein>
    <submittedName>
        <fullName evidence="4">Papain family cysteine protease</fullName>
    </submittedName>
</protein>
<dbReference type="GO" id="GO:0008234">
    <property type="term" value="F:cysteine-type peptidase activity"/>
    <property type="evidence" value="ECO:0007669"/>
    <property type="project" value="InterPro"/>
</dbReference>
<dbReference type="InterPro" id="IPR013128">
    <property type="entry name" value="Peptidase_C1A"/>
</dbReference>
<dbReference type="SUPFAM" id="SSF54001">
    <property type="entry name" value="Cysteine proteinases"/>
    <property type="match status" value="1"/>
</dbReference>
<dbReference type="Pfam" id="PF00112">
    <property type="entry name" value="Peptidase_C1"/>
    <property type="match status" value="1"/>
</dbReference>
<dbReference type="SMART" id="SM00645">
    <property type="entry name" value="Pept_C1"/>
    <property type="match status" value="1"/>
</dbReference>
<keyword evidence="4" id="KW-0378">Hydrolase</keyword>
<dbReference type="PRINTS" id="PR00705">
    <property type="entry name" value="PAPAIN"/>
</dbReference>